<dbReference type="InterPro" id="IPR046349">
    <property type="entry name" value="C1-like_sf"/>
</dbReference>
<protein>
    <recommendedName>
        <fullName evidence="4">Phorbol-ester/DAG-type domain-containing protein</fullName>
    </recommendedName>
</protein>
<keyword evidence="1" id="KW-0479">Metal-binding</keyword>
<dbReference type="GO" id="GO:0046872">
    <property type="term" value="F:metal ion binding"/>
    <property type="evidence" value="ECO:0007669"/>
    <property type="project" value="UniProtKB-KW"/>
</dbReference>
<dbReference type="Proteomes" id="UP000636800">
    <property type="component" value="Chromosome 10"/>
</dbReference>
<evidence type="ECO:0000256" key="2">
    <source>
        <dbReference type="ARBA" id="ARBA00022737"/>
    </source>
</evidence>
<feature type="domain" description="Phorbol-ester/DAG-type" evidence="4">
    <location>
        <begin position="13"/>
        <end position="60"/>
    </location>
</feature>
<dbReference type="SUPFAM" id="SSF57889">
    <property type="entry name" value="Cysteine-rich domain"/>
    <property type="match status" value="2"/>
</dbReference>
<organism evidence="6 8">
    <name type="scientific">Vanilla planifolia</name>
    <name type="common">Vanilla</name>
    <dbReference type="NCBI Taxonomy" id="51239"/>
    <lineage>
        <taxon>Eukaryota</taxon>
        <taxon>Viridiplantae</taxon>
        <taxon>Streptophyta</taxon>
        <taxon>Embryophyta</taxon>
        <taxon>Tracheophyta</taxon>
        <taxon>Spermatophyta</taxon>
        <taxon>Magnoliopsida</taxon>
        <taxon>Liliopsida</taxon>
        <taxon>Asparagales</taxon>
        <taxon>Orchidaceae</taxon>
        <taxon>Vanilloideae</taxon>
        <taxon>Vanilleae</taxon>
        <taxon>Vanilla</taxon>
    </lineage>
</organism>
<keyword evidence="7" id="KW-1185">Reference proteome</keyword>
<dbReference type="AlphaFoldDB" id="A0A835UML6"/>
<evidence type="ECO:0000313" key="5">
    <source>
        <dbReference type="EMBL" id="KAG0463575.1"/>
    </source>
</evidence>
<keyword evidence="3" id="KW-0862">Zinc</keyword>
<dbReference type="InterPro" id="IPR004146">
    <property type="entry name" value="DC1"/>
</dbReference>
<evidence type="ECO:0000313" key="7">
    <source>
        <dbReference type="Proteomes" id="UP000636800"/>
    </source>
</evidence>
<accession>A0A835UML6</accession>
<evidence type="ECO:0000259" key="4">
    <source>
        <dbReference type="PROSITE" id="PS50081"/>
    </source>
</evidence>
<comment type="caution">
    <text evidence="6">The sequence shown here is derived from an EMBL/GenBank/DDBJ whole genome shotgun (WGS) entry which is preliminary data.</text>
</comment>
<evidence type="ECO:0000313" key="6">
    <source>
        <dbReference type="EMBL" id="KAG0464951.1"/>
    </source>
</evidence>
<dbReference type="EMBL" id="JADCNM010000010">
    <property type="protein sequence ID" value="KAG0464951.1"/>
    <property type="molecule type" value="Genomic_DNA"/>
</dbReference>
<reference evidence="7 8" key="1">
    <citation type="journal article" date="2020" name="Nat. Food">
        <title>A phased Vanilla planifolia genome enables genetic improvement of flavour and production.</title>
        <authorList>
            <person name="Hasing T."/>
            <person name="Tang H."/>
            <person name="Brym M."/>
            <person name="Khazi F."/>
            <person name="Huang T."/>
            <person name="Chambers A.H."/>
        </authorList>
    </citation>
    <scope>NUCLEOTIDE SEQUENCE [LARGE SCALE GENOMIC DNA]</scope>
    <source>
        <tissue evidence="6">Leaf</tissue>
    </source>
</reference>
<dbReference type="PROSITE" id="PS50081">
    <property type="entry name" value="ZF_DAG_PE_2"/>
    <property type="match status" value="1"/>
</dbReference>
<dbReference type="PANTHER" id="PTHR46477:SF3">
    <property type="entry name" value="CYSTEINE_HISTIDINE-RICH C1 DOMAIN FAMILY PROTEIN"/>
    <property type="match status" value="1"/>
</dbReference>
<dbReference type="InterPro" id="IPR002219">
    <property type="entry name" value="PKC_DAG/PE"/>
</dbReference>
<keyword evidence="2" id="KW-0677">Repeat</keyword>
<evidence type="ECO:0000256" key="1">
    <source>
        <dbReference type="ARBA" id="ARBA00022723"/>
    </source>
</evidence>
<evidence type="ECO:0000256" key="3">
    <source>
        <dbReference type="ARBA" id="ARBA00022833"/>
    </source>
</evidence>
<dbReference type="EMBL" id="JADCNL010000010">
    <property type="protein sequence ID" value="KAG0463575.1"/>
    <property type="molecule type" value="Genomic_DNA"/>
</dbReference>
<name>A0A835UML6_VANPL</name>
<dbReference type="OrthoDB" id="1852188at2759"/>
<dbReference type="PANTHER" id="PTHR46477">
    <property type="entry name" value="CYSTEINE/HISTIDINE-RICH C1 DOMAIN FAMILY PROTEIN"/>
    <property type="match status" value="1"/>
</dbReference>
<proteinExistence type="predicted"/>
<dbReference type="Pfam" id="PF03107">
    <property type="entry name" value="C1_2"/>
    <property type="match status" value="2"/>
</dbReference>
<gene>
    <name evidence="6" type="ORF">HPP92_019115</name>
    <name evidence="5" type="ORF">HPP92_019644</name>
</gene>
<sequence>MKYGELLHFGHPQHKLHFEYSELPFRCDGCGEVGLGSRFRCYTCDFDLHRHCACASPADAALRHPFYRKCLFHFLPRPPGDATRFCNACGRKAGGFVYHCRACGYDLHPCCAALPHSLEAEGGLRLSLRSRAAAPCHRCGRKGRSWSYRSECGKYELHVACVTEMLAESWHELYYGGVRGVGKKATTVTAAAGLGAGGRGVPSIRGAGVSHHGRGGGKGSSKVKRCCEVAAMALQFVVSAVLGDPTAIIAGVVASFLSR</sequence>
<dbReference type="Proteomes" id="UP000639772">
    <property type="component" value="Chromosome 10"/>
</dbReference>
<evidence type="ECO:0000313" key="8">
    <source>
        <dbReference type="Proteomes" id="UP000639772"/>
    </source>
</evidence>